<evidence type="ECO:0000313" key="3">
    <source>
        <dbReference type="Proteomes" id="UP001215280"/>
    </source>
</evidence>
<feature type="region of interest" description="Disordered" evidence="1">
    <location>
        <begin position="54"/>
        <end position="74"/>
    </location>
</feature>
<evidence type="ECO:0000256" key="1">
    <source>
        <dbReference type="SAM" id="MobiDB-lite"/>
    </source>
</evidence>
<feature type="compositionally biased region" description="Low complexity" evidence="1">
    <location>
        <begin position="1"/>
        <end position="17"/>
    </location>
</feature>
<gene>
    <name evidence="2" type="ORF">DFH07DRAFT_943186</name>
</gene>
<feature type="compositionally biased region" description="Polar residues" evidence="1">
    <location>
        <begin position="106"/>
        <end position="119"/>
    </location>
</feature>
<organism evidence="2 3">
    <name type="scientific">Mycena maculata</name>
    <dbReference type="NCBI Taxonomy" id="230809"/>
    <lineage>
        <taxon>Eukaryota</taxon>
        <taxon>Fungi</taxon>
        <taxon>Dikarya</taxon>
        <taxon>Basidiomycota</taxon>
        <taxon>Agaricomycotina</taxon>
        <taxon>Agaricomycetes</taxon>
        <taxon>Agaricomycetidae</taxon>
        <taxon>Agaricales</taxon>
        <taxon>Marasmiineae</taxon>
        <taxon>Mycenaceae</taxon>
        <taxon>Mycena</taxon>
    </lineage>
</organism>
<keyword evidence="3" id="KW-1185">Reference proteome</keyword>
<proteinExistence type="predicted"/>
<feature type="compositionally biased region" description="Basic and acidic residues" evidence="1">
    <location>
        <begin position="54"/>
        <end position="68"/>
    </location>
</feature>
<comment type="caution">
    <text evidence="2">The sequence shown here is derived from an EMBL/GenBank/DDBJ whole genome shotgun (WGS) entry which is preliminary data.</text>
</comment>
<protein>
    <submittedName>
        <fullName evidence="2">Uncharacterized protein</fullName>
    </submittedName>
</protein>
<feature type="compositionally biased region" description="Polar residues" evidence="1">
    <location>
        <begin position="225"/>
        <end position="234"/>
    </location>
</feature>
<evidence type="ECO:0000313" key="2">
    <source>
        <dbReference type="EMBL" id="KAJ7743509.1"/>
    </source>
</evidence>
<accession>A0AAD7N317</accession>
<feature type="compositionally biased region" description="Polar residues" evidence="1">
    <location>
        <begin position="190"/>
        <end position="211"/>
    </location>
</feature>
<sequence length="234" mass="23187">MTSTSTTTTSSNTTTGNSGIGSKIKGAAQIVHGAGENIRGTILGGVDTAVHKDSSANDEIARKGREQHATGVSNLKGRPLAAQYAHPADATAYGGNNTGGIGPGAQQTTDLQTAANGSPSDPHAGGPGAGTNITGTAEYSNAQQGYDATNSVNQPTGLNNARAPGATQGDGRTGVDTTGAGLYPDGQQGYGTANQLGSLNTNQGPGHSTQGYGYGAGTETRDSYANDQQGYGAD</sequence>
<dbReference type="EMBL" id="JARJLG010000112">
    <property type="protein sequence ID" value="KAJ7743509.1"/>
    <property type="molecule type" value="Genomic_DNA"/>
</dbReference>
<feature type="region of interest" description="Disordered" evidence="1">
    <location>
        <begin position="94"/>
        <end position="234"/>
    </location>
</feature>
<reference evidence="2" key="1">
    <citation type="submission" date="2023-03" db="EMBL/GenBank/DDBJ databases">
        <title>Massive genome expansion in bonnet fungi (Mycena s.s.) driven by repeated elements and novel gene families across ecological guilds.</title>
        <authorList>
            <consortium name="Lawrence Berkeley National Laboratory"/>
            <person name="Harder C.B."/>
            <person name="Miyauchi S."/>
            <person name="Viragh M."/>
            <person name="Kuo A."/>
            <person name="Thoen E."/>
            <person name="Andreopoulos B."/>
            <person name="Lu D."/>
            <person name="Skrede I."/>
            <person name="Drula E."/>
            <person name="Henrissat B."/>
            <person name="Morin E."/>
            <person name="Kohler A."/>
            <person name="Barry K."/>
            <person name="LaButti K."/>
            <person name="Morin E."/>
            <person name="Salamov A."/>
            <person name="Lipzen A."/>
            <person name="Mereny Z."/>
            <person name="Hegedus B."/>
            <person name="Baldrian P."/>
            <person name="Stursova M."/>
            <person name="Weitz H."/>
            <person name="Taylor A."/>
            <person name="Grigoriev I.V."/>
            <person name="Nagy L.G."/>
            <person name="Martin F."/>
            <person name="Kauserud H."/>
        </authorList>
    </citation>
    <scope>NUCLEOTIDE SEQUENCE</scope>
    <source>
        <strain evidence="2">CBHHK188m</strain>
    </source>
</reference>
<feature type="non-terminal residue" evidence="2">
    <location>
        <position position="234"/>
    </location>
</feature>
<feature type="region of interest" description="Disordered" evidence="1">
    <location>
        <begin position="1"/>
        <end position="23"/>
    </location>
</feature>
<name>A0AAD7N317_9AGAR</name>
<dbReference type="Proteomes" id="UP001215280">
    <property type="component" value="Unassembled WGS sequence"/>
</dbReference>
<feature type="compositionally biased region" description="Polar residues" evidence="1">
    <location>
        <begin position="131"/>
        <end position="159"/>
    </location>
</feature>
<dbReference type="AlphaFoldDB" id="A0AAD7N317"/>